<organism evidence="1 2">
    <name type="scientific">Aspergillus brunneoviolaceus CBS 621.78</name>
    <dbReference type="NCBI Taxonomy" id="1450534"/>
    <lineage>
        <taxon>Eukaryota</taxon>
        <taxon>Fungi</taxon>
        <taxon>Dikarya</taxon>
        <taxon>Ascomycota</taxon>
        <taxon>Pezizomycotina</taxon>
        <taxon>Eurotiomycetes</taxon>
        <taxon>Eurotiomycetidae</taxon>
        <taxon>Eurotiales</taxon>
        <taxon>Aspergillaceae</taxon>
        <taxon>Aspergillus</taxon>
        <taxon>Aspergillus subgen. Circumdati</taxon>
    </lineage>
</organism>
<dbReference type="EMBL" id="KZ825339">
    <property type="protein sequence ID" value="RAH46147.1"/>
    <property type="molecule type" value="Genomic_DNA"/>
</dbReference>
<protein>
    <submittedName>
        <fullName evidence="1">Endoprotease endo-Pro</fullName>
    </submittedName>
</protein>
<evidence type="ECO:0000313" key="1">
    <source>
        <dbReference type="EMBL" id="RAH46147.1"/>
    </source>
</evidence>
<name>A0ACD1GAE8_9EURO</name>
<keyword evidence="2" id="KW-1185">Reference proteome</keyword>
<reference evidence="1" key="1">
    <citation type="submission" date="2018-02" db="EMBL/GenBank/DDBJ databases">
        <title>The genomes of Aspergillus section Nigri reveals drivers in fungal speciation.</title>
        <authorList>
            <consortium name="DOE Joint Genome Institute"/>
            <person name="Vesth T.C."/>
            <person name="Nybo J."/>
            <person name="Theobald S."/>
            <person name="Brandl J."/>
            <person name="Frisvad J.C."/>
            <person name="Nielsen K.F."/>
            <person name="Lyhne E.K."/>
            <person name="Kogle M.E."/>
            <person name="Kuo A."/>
            <person name="Riley R."/>
            <person name="Clum A."/>
            <person name="Nolan M."/>
            <person name="Lipzen A."/>
            <person name="Salamov A."/>
            <person name="Henrissat B."/>
            <person name="Wiebenga A."/>
            <person name="De vries R.P."/>
            <person name="Grigoriev I.V."/>
            <person name="Mortensen U.H."/>
            <person name="Andersen M.R."/>
            <person name="Baker S.E."/>
        </authorList>
    </citation>
    <scope>NUCLEOTIDE SEQUENCE</scope>
    <source>
        <strain evidence="1">CBS 621.78</strain>
    </source>
</reference>
<evidence type="ECO:0000313" key="2">
    <source>
        <dbReference type="Proteomes" id="UP000249057"/>
    </source>
</evidence>
<dbReference type="Proteomes" id="UP000249057">
    <property type="component" value="Unassembled WGS sequence"/>
</dbReference>
<proteinExistence type="predicted"/>
<gene>
    <name evidence="1" type="ORF">BO95DRAFT_473169</name>
</gene>
<sequence length="533" mass="58651">MRFCSPVSLVAVTALWASLAAAVRPPRLAPRPIAATSQASESSVVESTFEQLIDHSDPSKGTFSQRYWYSAQYWGGPGSPVVLFTPGEVSADGYQGYLTNSTLTGVYAQQLQGAVVLVEHRYWGGSSPYTNLTAETLQYLTLEQSVLDLTYFAENVKLGFARNSTSSNAPHVPWVLVGGSYSGALTAWTEHLAPGTFWAYHATSAPVESIYDFWQYFRPIQDGMAKNCSKDVSLVAEHVDKIGKSGTKAQQTELKKLFGLEALEHFDDFAAVLPVGPYLWQDNTFATGYSGFFAFCDAVENVEAGAAVTPGAEGVGLEKALTGYANWFKNEIFPGYCASYGYWSDEYSVACYDTYNTTSPLFTDTSVDNAVDRQWQWFLCNEPFFWWQDKLTENSGAPSSETTLIPRLVSADYWQRQCALYFPEVNGFTYGSAEGKSASTFNAWTDGWFLNGNSTRLIWTNGQYDPWRDATVSSTFRPGGPLASTPSEPVQIIPGGFHCSDLYISDSVVNAGVKKVVDNEVAQIKAWVAEFYA</sequence>
<accession>A0ACD1GAE8</accession>